<protein>
    <submittedName>
        <fullName evidence="1">Uncharacterized protein</fullName>
    </submittedName>
</protein>
<dbReference type="RefSeq" id="WP_223419056.1">
    <property type="nucleotide sequence ID" value="NZ_JAIPME010000002.1"/>
</dbReference>
<dbReference type="Proteomes" id="UP000734271">
    <property type="component" value="Unassembled WGS sequence"/>
</dbReference>
<organism evidence="1 2">
    <name type="scientific">Anaerococcus murdochii</name>
    <dbReference type="NCBI Taxonomy" id="411577"/>
    <lineage>
        <taxon>Bacteria</taxon>
        <taxon>Bacillati</taxon>
        <taxon>Bacillota</taxon>
        <taxon>Tissierellia</taxon>
        <taxon>Tissierellales</taxon>
        <taxon>Peptoniphilaceae</taxon>
        <taxon>Anaerococcus</taxon>
    </lineage>
</organism>
<accession>A0ABS7SYW2</accession>
<proteinExistence type="predicted"/>
<reference evidence="1 2" key="1">
    <citation type="submission" date="2021-08" db="EMBL/GenBank/DDBJ databases">
        <title>FDA dAtabase for Regulatory Grade micrObial Sequences (FDA-ARGOS): Supporting development and validation of Infectious Disease Dx tests.</title>
        <authorList>
            <person name="Sproer C."/>
            <person name="Gronow S."/>
            <person name="Severitt S."/>
            <person name="Schroder I."/>
            <person name="Tallon L."/>
            <person name="Sadzewicz L."/>
            <person name="Zhao X."/>
            <person name="Boylan J."/>
            <person name="Ott S."/>
            <person name="Bowen H."/>
            <person name="Vavikolanu K."/>
            <person name="Hazen T."/>
            <person name="Aluvathingal J."/>
            <person name="Nadendla S."/>
            <person name="Lowell S."/>
            <person name="Myers T."/>
            <person name="Yan Y."/>
            <person name="Sichtig H."/>
        </authorList>
    </citation>
    <scope>NUCLEOTIDE SEQUENCE [LARGE SCALE GENOMIC DNA]</scope>
    <source>
        <strain evidence="1 2">FDAARGOS_1460</strain>
    </source>
</reference>
<dbReference type="EMBL" id="JAIPME010000002">
    <property type="protein sequence ID" value="MBZ2386709.1"/>
    <property type="molecule type" value="Genomic_DNA"/>
</dbReference>
<comment type="caution">
    <text evidence="1">The sequence shown here is derived from an EMBL/GenBank/DDBJ whole genome shotgun (WGS) entry which is preliminary data.</text>
</comment>
<evidence type="ECO:0000313" key="1">
    <source>
        <dbReference type="EMBL" id="MBZ2386709.1"/>
    </source>
</evidence>
<name>A0ABS7SYW2_9FIRM</name>
<keyword evidence="2" id="KW-1185">Reference proteome</keyword>
<evidence type="ECO:0000313" key="2">
    <source>
        <dbReference type="Proteomes" id="UP000734271"/>
    </source>
</evidence>
<gene>
    <name evidence="1" type="ORF">K8P03_05270</name>
</gene>
<sequence>MTEKRKRFSSNPKNITVSVRLTKEEKEELDGLADRLELTLTDTIKEGIKALDEKYKLLKK</sequence>